<dbReference type="PROSITE" id="PS51352">
    <property type="entry name" value="THIOREDOXIN_2"/>
    <property type="match status" value="1"/>
</dbReference>
<evidence type="ECO:0000313" key="4">
    <source>
        <dbReference type="EMBL" id="SFJ81890.1"/>
    </source>
</evidence>
<keyword evidence="5" id="KW-1185">Reference proteome</keyword>
<keyword evidence="1" id="KW-0676">Redox-active center</keyword>
<accession>A0A662ZAC2</accession>
<feature type="signal peptide" evidence="2">
    <location>
        <begin position="1"/>
        <end position="21"/>
    </location>
</feature>
<proteinExistence type="predicted"/>
<dbReference type="InterPro" id="IPR012336">
    <property type="entry name" value="Thioredoxin-like_fold"/>
</dbReference>
<dbReference type="PROSITE" id="PS00194">
    <property type="entry name" value="THIOREDOXIN_1"/>
    <property type="match status" value="1"/>
</dbReference>
<dbReference type="PANTHER" id="PTHR35272:SF3">
    <property type="entry name" value="THIOL:DISULFIDE INTERCHANGE PROTEIN DSBC"/>
    <property type="match status" value="1"/>
</dbReference>
<dbReference type="Proteomes" id="UP000243374">
    <property type="component" value="Unassembled WGS sequence"/>
</dbReference>
<dbReference type="PROSITE" id="PS51257">
    <property type="entry name" value="PROKAR_LIPOPROTEIN"/>
    <property type="match status" value="1"/>
</dbReference>
<dbReference type="AlphaFoldDB" id="A0A662ZAC2"/>
<dbReference type="InterPro" id="IPR017937">
    <property type="entry name" value="Thioredoxin_CS"/>
</dbReference>
<name>A0A662ZAC2_9GAMM</name>
<dbReference type="Pfam" id="PF18312">
    <property type="entry name" value="ScsC_N"/>
    <property type="match status" value="1"/>
</dbReference>
<dbReference type="GO" id="GO:0016853">
    <property type="term" value="F:isomerase activity"/>
    <property type="evidence" value="ECO:0007669"/>
    <property type="project" value="UniProtKB-KW"/>
</dbReference>
<evidence type="ECO:0000256" key="2">
    <source>
        <dbReference type="SAM" id="SignalP"/>
    </source>
</evidence>
<protein>
    <submittedName>
        <fullName evidence="4">Protein-disulfide isomerase</fullName>
    </submittedName>
</protein>
<dbReference type="GO" id="GO:0015036">
    <property type="term" value="F:disulfide oxidoreductase activity"/>
    <property type="evidence" value="ECO:0007669"/>
    <property type="project" value="UniProtKB-ARBA"/>
</dbReference>
<evidence type="ECO:0000256" key="1">
    <source>
        <dbReference type="ARBA" id="ARBA00023284"/>
    </source>
</evidence>
<feature type="chain" id="PRO_5024869943" evidence="2">
    <location>
        <begin position="22"/>
        <end position="235"/>
    </location>
</feature>
<dbReference type="InterPro" id="IPR051470">
    <property type="entry name" value="Thiol:disulfide_interchange"/>
</dbReference>
<dbReference type="InterPro" id="IPR036249">
    <property type="entry name" value="Thioredoxin-like_sf"/>
</dbReference>
<keyword evidence="2" id="KW-0732">Signal</keyword>
<reference evidence="4 5" key="1">
    <citation type="submission" date="2016-10" db="EMBL/GenBank/DDBJ databases">
        <authorList>
            <person name="Varghese N."/>
            <person name="Submissions S."/>
        </authorList>
    </citation>
    <scope>NUCLEOTIDE SEQUENCE [LARGE SCALE GENOMIC DNA]</scope>
    <source>
        <strain evidence="4 5">22B</strain>
    </source>
</reference>
<evidence type="ECO:0000313" key="5">
    <source>
        <dbReference type="Proteomes" id="UP000243374"/>
    </source>
</evidence>
<dbReference type="RefSeq" id="WP_074838661.1">
    <property type="nucleotide sequence ID" value="NZ_CP047056.1"/>
</dbReference>
<dbReference type="OrthoDB" id="9780340at2"/>
<organism evidence="4 5">
    <name type="scientific">Succinivibrio dextrinosolvens</name>
    <dbReference type="NCBI Taxonomy" id="83771"/>
    <lineage>
        <taxon>Bacteria</taxon>
        <taxon>Pseudomonadati</taxon>
        <taxon>Pseudomonadota</taxon>
        <taxon>Gammaproteobacteria</taxon>
        <taxon>Aeromonadales</taxon>
        <taxon>Succinivibrionaceae</taxon>
        <taxon>Succinivibrio</taxon>
    </lineage>
</organism>
<dbReference type="PANTHER" id="PTHR35272">
    <property type="entry name" value="THIOL:DISULFIDE INTERCHANGE PROTEIN DSBC-RELATED"/>
    <property type="match status" value="1"/>
</dbReference>
<dbReference type="SUPFAM" id="SSF52833">
    <property type="entry name" value="Thioredoxin-like"/>
    <property type="match status" value="1"/>
</dbReference>
<gene>
    <name evidence="4" type="ORF">SAMN04487865_100346</name>
</gene>
<feature type="domain" description="Thioredoxin" evidence="3">
    <location>
        <begin position="60"/>
        <end position="235"/>
    </location>
</feature>
<sequence length="235" mass="26726">MKKLLNTIITATLLSCGVSQAASLDADTKKEIEAIIDDYVSNHPEIIINAMKKLERDEQAKTQQAFLEIIAEYRKSDSHPYLGKKNSKHYIIEFFDFNCGYCKVMEPYFEKALKEYDLQIIYVNIPVIRAESAQLAYLGQALFETDPSMYFKFHKHFMTPGNKKADEESVKALFKTIGADYDAVLKKIPSSKATIEQNIKDSFKLKIAGTPYLIIDGQEIRGAITSYEQLKSVLK</sequence>
<dbReference type="InterPro" id="IPR041205">
    <property type="entry name" value="ScsC_N"/>
</dbReference>
<dbReference type="Gene3D" id="3.40.30.10">
    <property type="entry name" value="Glutaredoxin"/>
    <property type="match status" value="1"/>
</dbReference>
<dbReference type="Pfam" id="PF13462">
    <property type="entry name" value="Thioredoxin_4"/>
    <property type="match status" value="1"/>
</dbReference>
<evidence type="ECO:0000259" key="3">
    <source>
        <dbReference type="PROSITE" id="PS51352"/>
    </source>
</evidence>
<dbReference type="EMBL" id="FOSF01000003">
    <property type="protein sequence ID" value="SFJ81890.1"/>
    <property type="molecule type" value="Genomic_DNA"/>
</dbReference>
<dbReference type="InterPro" id="IPR013766">
    <property type="entry name" value="Thioredoxin_domain"/>
</dbReference>
<keyword evidence="4" id="KW-0413">Isomerase</keyword>